<keyword evidence="7 12" id="KW-0805">Transcription regulation</keyword>
<dbReference type="SUPFAM" id="SSF46785">
    <property type="entry name" value="Winged helix' DNA-binding domain"/>
    <property type="match status" value="1"/>
</dbReference>
<dbReference type="EC" id="3.4.21.88" evidence="12"/>
<evidence type="ECO:0000313" key="16">
    <source>
        <dbReference type="EMBL" id="AXA84274.1"/>
    </source>
</evidence>
<feature type="domain" description="Peptidase S24/S26A/S26B/S26C" evidence="14">
    <location>
        <begin position="95"/>
        <end position="210"/>
    </location>
</feature>
<dbReference type="InterPro" id="IPR015927">
    <property type="entry name" value="Peptidase_S24_S26A/B/C"/>
</dbReference>
<dbReference type="GO" id="GO:0006260">
    <property type="term" value="P:DNA replication"/>
    <property type="evidence" value="ECO:0007669"/>
    <property type="project" value="UniProtKB-UniRule"/>
</dbReference>
<dbReference type="PANTHER" id="PTHR33516">
    <property type="entry name" value="LEXA REPRESSOR"/>
    <property type="match status" value="1"/>
</dbReference>
<feature type="domain" description="LexA repressor DNA-binding" evidence="15">
    <location>
        <begin position="6"/>
        <end position="67"/>
    </location>
</feature>
<dbReference type="HAMAP" id="MF_00015">
    <property type="entry name" value="LexA"/>
    <property type="match status" value="1"/>
</dbReference>
<dbReference type="InterPro" id="IPR036390">
    <property type="entry name" value="WH_DNA-bd_sf"/>
</dbReference>
<evidence type="ECO:0000256" key="8">
    <source>
        <dbReference type="ARBA" id="ARBA00023125"/>
    </source>
</evidence>
<dbReference type="InterPro" id="IPR039418">
    <property type="entry name" value="LexA-like"/>
</dbReference>
<dbReference type="GO" id="GO:0032993">
    <property type="term" value="C:protein-DNA complex"/>
    <property type="evidence" value="ECO:0007669"/>
    <property type="project" value="UniProtKB-ARBA"/>
</dbReference>
<dbReference type="AlphaFoldDB" id="A0A344J5G4"/>
<dbReference type="InterPro" id="IPR006197">
    <property type="entry name" value="Peptidase_S24_LexA"/>
</dbReference>
<dbReference type="EMBL" id="CP029556">
    <property type="protein sequence ID" value="AXA84274.1"/>
    <property type="molecule type" value="Genomic_DNA"/>
</dbReference>
<dbReference type="SUPFAM" id="SSF51306">
    <property type="entry name" value="LexA/Signal peptidase"/>
    <property type="match status" value="1"/>
</dbReference>
<evidence type="ECO:0000256" key="4">
    <source>
        <dbReference type="ARBA" id="ARBA00022763"/>
    </source>
</evidence>
<keyword evidence="10 12" id="KW-0234">DNA repair</keyword>
<proteinExistence type="inferred from homology"/>
<dbReference type="GO" id="GO:0001217">
    <property type="term" value="F:DNA-binding transcription repressor activity"/>
    <property type="evidence" value="ECO:0007669"/>
    <property type="project" value="UniProtKB-ARBA"/>
</dbReference>
<comment type="function">
    <text evidence="12">Represses a number of genes involved in the response to DNA damage (SOS response), including recA and lexA. In the presence of single-stranded DNA, RecA interacts with LexA causing an autocatalytic cleavage which disrupts the DNA-binding part of LexA, leading to derepression of the SOS regulon and eventually DNA repair.</text>
</comment>
<dbReference type="GO" id="GO:0004252">
    <property type="term" value="F:serine-type endopeptidase activity"/>
    <property type="evidence" value="ECO:0007669"/>
    <property type="project" value="UniProtKB-UniRule"/>
</dbReference>
<name>A0A344J5G4_9GAMM</name>
<dbReference type="OrthoDB" id="9802364at2"/>
<keyword evidence="8 12" id="KW-0238">DNA-binding</keyword>
<feature type="DNA-binding region" description="H-T-H motif" evidence="12">
    <location>
        <begin position="31"/>
        <end position="51"/>
    </location>
</feature>
<dbReference type="GO" id="GO:0009432">
    <property type="term" value="P:SOS response"/>
    <property type="evidence" value="ECO:0007669"/>
    <property type="project" value="UniProtKB-UniRule"/>
</dbReference>
<accession>A0A344J5G4</accession>
<dbReference type="InterPro" id="IPR050077">
    <property type="entry name" value="LexA_repressor"/>
</dbReference>
<dbReference type="GO" id="GO:0000976">
    <property type="term" value="F:transcription cis-regulatory region binding"/>
    <property type="evidence" value="ECO:0007669"/>
    <property type="project" value="UniProtKB-ARBA"/>
</dbReference>
<dbReference type="PANTHER" id="PTHR33516:SF2">
    <property type="entry name" value="LEXA REPRESSOR-RELATED"/>
    <property type="match status" value="1"/>
</dbReference>
<evidence type="ECO:0000313" key="17">
    <source>
        <dbReference type="Proteomes" id="UP000251842"/>
    </source>
</evidence>
<feature type="site" description="Cleavage; by autolysis" evidence="12">
    <location>
        <begin position="102"/>
        <end position="103"/>
    </location>
</feature>
<evidence type="ECO:0000256" key="2">
    <source>
        <dbReference type="ARBA" id="ARBA00022491"/>
    </source>
</evidence>
<keyword evidence="3 12" id="KW-0235">DNA replication</keyword>
<dbReference type="InterPro" id="IPR006200">
    <property type="entry name" value="LexA"/>
</dbReference>
<evidence type="ECO:0000259" key="14">
    <source>
        <dbReference type="Pfam" id="PF00717"/>
    </source>
</evidence>
<comment type="similarity">
    <text evidence="1 12 13">Belongs to the peptidase S24 family.</text>
</comment>
<keyword evidence="11 12" id="KW-0742">SOS response</keyword>
<dbReference type="Gene3D" id="1.10.10.10">
    <property type="entry name" value="Winged helix-like DNA-binding domain superfamily/Winged helix DNA-binding domain"/>
    <property type="match status" value="1"/>
</dbReference>
<dbReference type="Gene3D" id="2.10.109.10">
    <property type="entry name" value="Umud Fragment, subunit A"/>
    <property type="match status" value="1"/>
</dbReference>
<keyword evidence="17" id="KW-1185">Reference proteome</keyword>
<keyword evidence="2 12" id="KW-0678">Repressor</keyword>
<keyword evidence="6 12" id="KW-0068">Autocatalytic cleavage</keyword>
<dbReference type="CDD" id="cd06529">
    <property type="entry name" value="S24_LexA-like"/>
    <property type="match status" value="1"/>
</dbReference>
<feature type="active site" description="For autocatalytic cleavage activity" evidence="12">
    <location>
        <position position="139"/>
    </location>
</feature>
<dbReference type="RefSeq" id="WP_112926487.1">
    <property type="nucleotide sequence ID" value="NZ_CP029556.1"/>
</dbReference>
<dbReference type="InterPro" id="IPR036388">
    <property type="entry name" value="WH-like_DNA-bd_sf"/>
</dbReference>
<dbReference type="GO" id="GO:0006508">
    <property type="term" value="P:proteolysis"/>
    <property type="evidence" value="ECO:0007669"/>
    <property type="project" value="InterPro"/>
</dbReference>
<organism evidence="16 17">
    <name type="scientific">Solilutibacter oculi</name>
    <dbReference type="NCBI Taxonomy" id="2698682"/>
    <lineage>
        <taxon>Bacteria</taxon>
        <taxon>Pseudomonadati</taxon>
        <taxon>Pseudomonadota</taxon>
        <taxon>Gammaproteobacteria</taxon>
        <taxon>Lysobacterales</taxon>
        <taxon>Lysobacteraceae</taxon>
        <taxon>Solilutibacter</taxon>
    </lineage>
</organism>
<dbReference type="NCBIfam" id="TIGR00498">
    <property type="entry name" value="lexA"/>
    <property type="match status" value="1"/>
</dbReference>
<dbReference type="KEGG" id="lue:DCD74_05815"/>
<keyword evidence="5 12" id="KW-0378">Hydrolase</keyword>
<protein>
    <recommendedName>
        <fullName evidence="12">LexA repressor</fullName>
        <ecNumber evidence="12">3.4.21.88</ecNumber>
    </recommendedName>
</protein>
<dbReference type="Pfam" id="PF01726">
    <property type="entry name" value="LexA_DNA_bind"/>
    <property type="match status" value="1"/>
</dbReference>
<evidence type="ECO:0000256" key="13">
    <source>
        <dbReference type="RuleBase" id="RU003991"/>
    </source>
</evidence>
<evidence type="ECO:0000256" key="5">
    <source>
        <dbReference type="ARBA" id="ARBA00022801"/>
    </source>
</evidence>
<evidence type="ECO:0000256" key="12">
    <source>
        <dbReference type="HAMAP-Rule" id="MF_00015"/>
    </source>
</evidence>
<dbReference type="GO" id="GO:0006281">
    <property type="term" value="P:DNA repair"/>
    <property type="evidence" value="ECO:0007669"/>
    <property type="project" value="UniProtKB-UniRule"/>
</dbReference>
<dbReference type="FunFam" id="2.10.109.10:FF:000001">
    <property type="entry name" value="LexA repressor"/>
    <property type="match status" value="1"/>
</dbReference>
<gene>
    <name evidence="12" type="primary">lexA</name>
    <name evidence="16" type="ORF">DCD74_05815</name>
</gene>
<evidence type="ECO:0000256" key="3">
    <source>
        <dbReference type="ARBA" id="ARBA00022705"/>
    </source>
</evidence>
<evidence type="ECO:0000256" key="9">
    <source>
        <dbReference type="ARBA" id="ARBA00023163"/>
    </source>
</evidence>
<dbReference type="PRINTS" id="PR00726">
    <property type="entry name" value="LEXASERPTASE"/>
</dbReference>
<evidence type="ECO:0000256" key="1">
    <source>
        <dbReference type="ARBA" id="ARBA00007484"/>
    </source>
</evidence>
<dbReference type="Pfam" id="PF00717">
    <property type="entry name" value="Peptidase_S24"/>
    <property type="match status" value="1"/>
</dbReference>
<dbReference type="InterPro" id="IPR006199">
    <property type="entry name" value="LexA_DNA-bd_dom"/>
</dbReference>
<keyword evidence="4 12" id="KW-0227">DNA damage</keyword>
<evidence type="ECO:0000256" key="6">
    <source>
        <dbReference type="ARBA" id="ARBA00022813"/>
    </source>
</evidence>
<dbReference type="InterPro" id="IPR036286">
    <property type="entry name" value="LexA/Signal_pep-like_sf"/>
</dbReference>
<comment type="subunit">
    <text evidence="12">Homodimer.</text>
</comment>
<dbReference type="Proteomes" id="UP000251842">
    <property type="component" value="Chromosome"/>
</dbReference>
<evidence type="ECO:0000256" key="10">
    <source>
        <dbReference type="ARBA" id="ARBA00023204"/>
    </source>
</evidence>
<keyword evidence="9 12" id="KW-0804">Transcription</keyword>
<sequence length="219" mass="23811">MDKYAALSETQQAILAFIAERIEIDGMAPAQTEIARAFGFKGVRAAQHHLEALEAAGAIARMPGKARSLRVLLAPERPQASLALEALNDDAIRLPILGQVAAGLPIGADVDQFSESYVVLDRVFFSPKPDYLLKVKGDSMIDEGIFDGDLIGVHRTSDARNGQIVVARIDEEVTVKLLKKGADRIRLLPRNPDYAPIDVLPGQDFAIEGLYCGLVRPNR</sequence>
<evidence type="ECO:0000256" key="7">
    <source>
        <dbReference type="ARBA" id="ARBA00023015"/>
    </source>
</evidence>
<reference evidence="17" key="1">
    <citation type="submission" date="2018-05" db="EMBL/GenBank/DDBJ databases">
        <title>Luteimonas pekinense sp. nov., isolated from human Meibomian gland secretions, Beijing, China.</title>
        <authorList>
            <person name="Wen T."/>
            <person name="Bai H."/>
            <person name="Lv H."/>
        </authorList>
    </citation>
    <scope>NUCLEOTIDE SEQUENCE [LARGE SCALE GENOMIC DNA]</scope>
    <source>
        <strain evidence="17">83-4</strain>
    </source>
</reference>
<feature type="active site" description="For autocatalytic cleavage activity" evidence="12">
    <location>
        <position position="176"/>
    </location>
</feature>
<evidence type="ECO:0000256" key="11">
    <source>
        <dbReference type="ARBA" id="ARBA00023236"/>
    </source>
</evidence>
<comment type="catalytic activity">
    <reaction evidence="12">
        <text>Hydrolysis of Ala-|-Gly bond in repressor LexA.</text>
        <dbReference type="EC" id="3.4.21.88"/>
    </reaction>
</comment>
<evidence type="ECO:0000259" key="15">
    <source>
        <dbReference type="Pfam" id="PF01726"/>
    </source>
</evidence>